<evidence type="ECO:0000256" key="6">
    <source>
        <dbReference type="SAM" id="Phobius"/>
    </source>
</evidence>
<dbReference type="AlphaFoldDB" id="A0A445EI35"/>
<evidence type="ECO:0000313" key="8">
    <source>
        <dbReference type="Proteomes" id="UP000289738"/>
    </source>
</evidence>
<feature type="transmembrane region" description="Helical" evidence="6">
    <location>
        <begin position="20"/>
        <end position="39"/>
    </location>
</feature>
<keyword evidence="5 6" id="KW-0472">Membrane</keyword>
<dbReference type="STRING" id="3818.A0A445EI35"/>
<organism evidence="7 8">
    <name type="scientific">Arachis hypogaea</name>
    <name type="common">Peanut</name>
    <dbReference type="NCBI Taxonomy" id="3818"/>
    <lineage>
        <taxon>Eukaryota</taxon>
        <taxon>Viridiplantae</taxon>
        <taxon>Streptophyta</taxon>
        <taxon>Embryophyta</taxon>
        <taxon>Tracheophyta</taxon>
        <taxon>Spermatophyta</taxon>
        <taxon>Magnoliopsida</taxon>
        <taxon>eudicotyledons</taxon>
        <taxon>Gunneridae</taxon>
        <taxon>Pentapetalae</taxon>
        <taxon>rosids</taxon>
        <taxon>fabids</taxon>
        <taxon>Fabales</taxon>
        <taxon>Fabaceae</taxon>
        <taxon>Papilionoideae</taxon>
        <taxon>50 kb inversion clade</taxon>
        <taxon>dalbergioids sensu lato</taxon>
        <taxon>Dalbergieae</taxon>
        <taxon>Pterocarpus clade</taxon>
        <taxon>Arachis</taxon>
    </lineage>
</organism>
<dbReference type="Pfam" id="PF00083">
    <property type="entry name" value="Sugar_tr"/>
    <property type="match status" value="1"/>
</dbReference>
<accession>A0A445EI35</accession>
<name>A0A445EI35_ARAHY</name>
<proteinExistence type="predicted"/>
<evidence type="ECO:0000256" key="5">
    <source>
        <dbReference type="ARBA" id="ARBA00023136"/>
    </source>
</evidence>
<feature type="transmembrane region" description="Helical" evidence="6">
    <location>
        <begin position="60"/>
        <end position="83"/>
    </location>
</feature>
<keyword evidence="8" id="KW-1185">Reference proteome</keyword>
<dbReference type="GO" id="GO:0022857">
    <property type="term" value="F:transmembrane transporter activity"/>
    <property type="evidence" value="ECO:0007669"/>
    <property type="project" value="InterPro"/>
</dbReference>
<reference evidence="7 8" key="1">
    <citation type="submission" date="2019-01" db="EMBL/GenBank/DDBJ databases">
        <title>Sequencing of cultivated peanut Arachis hypogaea provides insights into genome evolution and oil improvement.</title>
        <authorList>
            <person name="Chen X."/>
        </authorList>
    </citation>
    <scope>NUCLEOTIDE SEQUENCE [LARGE SCALE GENOMIC DNA]</scope>
    <source>
        <strain evidence="8">cv. Fuhuasheng</strain>
        <tissue evidence="7">Leaves</tissue>
    </source>
</reference>
<keyword evidence="4 6" id="KW-1133">Transmembrane helix</keyword>
<dbReference type="Gene3D" id="1.20.1250.20">
    <property type="entry name" value="MFS general substrate transporter like domains"/>
    <property type="match status" value="1"/>
</dbReference>
<dbReference type="GO" id="GO:0016020">
    <property type="term" value="C:membrane"/>
    <property type="evidence" value="ECO:0007669"/>
    <property type="project" value="UniProtKB-SubCell"/>
</dbReference>
<dbReference type="InterPro" id="IPR050814">
    <property type="entry name" value="Myo-inositol_Transporter"/>
</dbReference>
<evidence type="ECO:0000256" key="3">
    <source>
        <dbReference type="ARBA" id="ARBA00022692"/>
    </source>
</evidence>
<comment type="subcellular location">
    <subcellularLocation>
        <location evidence="1">Membrane</location>
    </subcellularLocation>
</comment>
<evidence type="ECO:0000313" key="7">
    <source>
        <dbReference type="EMBL" id="RYR75076.1"/>
    </source>
</evidence>
<dbReference type="InterPro" id="IPR005828">
    <property type="entry name" value="MFS_sugar_transport-like"/>
</dbReference>
<keyword evidence="3 6" id="KW-0812">Transmembrane</keyword>
<dbReference type="Proteomes" id="UP000289738">
    <property type="component" value="Chromosome A02"/>
</dbReference>
<dbReference type="InterPro" id="IPR036259">
    <property type="entry name" value="MFS_trans_sf"/>
</dbReference>
<evidence type="ECO:0000256" key="2">
    <source>
        <dbReference type="ARBA" id="ARBA00022448"/>
    </source>
</evidence>
<comment type="caution">
    <text evidence="7">The sequence shown here is derived from an EMBL/GenBank/DDBJ whole genome shotgun (WGS) entry which is preliminary data.</text>
</comment>
<protein>
    <submittedName>
        <fullName evidence="7">Uncharacterized protein</fullName>
    </submittedName>
</protein>
<dbReference type="PANTHER" id="PTHR48020">
    <property type="entry name" value="PROTON MYO-INOSITOL COTRANSPORTER"/>
    <property type="match status" value="1"/>
</dbReference>
<sequence length="129" mass="14456">MIPVLIDSLMLLVIENTAEFSSIVHALISTISVVVYFCCFKMDYPSILNILCFKIFQMRVRGLCIAICTLVFWIGNIIVTYTLPGDAQLNRTRRCLWHVPETNGMPLEVITEFFAVGARVGQPASAKNV</sequence>
<keyword evidence="2" id="KW-0813">Transport</keyword>
<evidence type="ECO:0000256" key="4">
    <source>
        <dbReference type="ARBA" id="ARBA00022989"/>
    </source>
</evidence>
<dbReference type="EMBL" id="SDMP01000002">
    <property type="protein sequence ID" value="RYR75076.1"/>
    <property type="molecule type" value="Genomic_DNA"/>
</dbReference>
<gene>
    <name evidence="7" type="ORF">Ahy_A02g009775</name>
</gene>
<evidence type="ECO:0000256" key="1">
    <source>
        <dbReference type="ARBA" id="ARBA00004370"/>
    </source>
</evidence>
<dbReference type="PANTHER" id="PTHR48020:SF35">
    <property type="entry name" value="SUGAR TRANSPORTER"/>
    <property type="match status" value="1"/>
</dbReference>